<dbReference type="AlphaFoldDB" id="A0A2T0SNB7"/>
<gene>
    <name evidence="5" type="ORF">CLV43_115163</name>
</gene>
<dbReference type="PANTHER" id="PTHR43004:SF19">
    <property type="entry name" value="BINDING MONOOXYGENASE, PUTATIVE (JCVI)-RELATED"/>
    <property type="match status" value="1"/>
</dbReference>
<accession>A0A2T0SNB7</accession>
<evidence type="ECO:0000313" key="6">
    <source>
        <dbReference type="Proteomes" id="UP000239494"/>
    </source>
</evidence>
<dbReference type="PRINTS" id="PR00420">
    <property type="entry name" value="RNGMNOXGNASE"/>
</dbReference>
<name>A0A2T0SNB7_9PSEU</name>
<evidence type="ECO:0000256" key="1">
    <source>
        <dbReference type="ARBA" id="ARBA00001974"/>
    </source>
</evidence>
<protein>
    <submittedName>
        <fullName evidence="5">2-polyprenyl-6-methoxyphenol hydroxylase-like FAD-dependent oxidoreductase</fullName>
    </submittedName>
</protein>
<dbReference type="Pfam" id="PF01494">
    <property type="entry name" value="FAD_binding_3"/>
    <property type="match status" value="1"/>
</dbReference>
<dbReference type="EMBL" id="PVTF01000015">
    <property type="protein sequence ID" value="PRY34886.1"/>
    <property type="molecule type" value="Genomic_DNA"/>
</dbReference>
<dbReference type="Proteomes" id="UP000239494">
    <property type="component" value="Unassembled WGS sequence"/>
</dbReference>
<comment type="cofactor">
    <cofactor evidence="1">
        <name>FAD</name>
        <dbReference type="ChEBI" id="CHEBI:57692"/>
    </cofactor>
</comment>
<keyword evidence="2" id="KW-0285">Flavoprotein</keyword>
<dbReference type="Gene3D" id="3.50.50.60">
    <property type="entry name" value="FAD/NAD(P)-binding domain"/>
    <property type="match status" value="1"/>
</dbReference>
<dbReference type="InterPro" id="IPR050641">
    <property type="entry name" value="RIFMO-like"/>
</dbReference>
<feature type="domain" description="FAD-binding" evidence="4">
    <location>
        <begin position="4"/>
        <end position="332"/>
    </location>
</feature>
<organism evidence="5 6">
    <name type="scientific">Umezawaea tangerina</name>
    <dbReference type="NCBI Taxonomy" id="84725"/>
    <lineage>
        <taxon>Bacteria</taxon>
        <taxon>Bacillati</taxon>
        <taxon>Actinomycetota</taxon>
        <taxon>Actinomycetes</taxon>
        <taxon>Pseudonocardiales</taxon>
        <taxon>Pseudonocardiaceae</taxon>
        <taxon>Umezawaea</taxon>
    </lineage>
</organism>
<proteinExistence type="predicted"/>
<evidence type="ECO:0000256" key="3">
    <source>
        <dbReference type="ARBA" id="ARBA00022827"/>
    </source>
</evidence>
<dbReference type="GO" id="GO:0071949">
    <property type="term" value="F:FAD binding"/>
    <property type="evidence" value="ECO:0007669"/>
    <property type="project" value="InterPro"/>
</dbReference>
<sequence length="481" mass="51515">MSDPVVVAGGGPTGLLLACELRLAGVGVVVLERTTEDPEHSQGMAVHGRTLEALETRGLAERVRAQGIFPWPRTPFSFFWLDLADVGEQDWTFAMPQWKLLRVLRDRAAELGVDLRRGHELVGLEQDADGVSVTVAADGAEYALRGSYLVGADGPDSRVRSLAGIALPDDGSGYSGLLGDVVIADDDHETFDAGLRPQGIFGALPLQPGTLRLMTIEFGAKGPAADEPVTADELRDSIERLTGKRPTLREVRWLSRFGHPTAVADRYRSGRVLLAGDAAHVLFISGTQGLNTGLQDALNLGWKLAAEVQGRAAPGLLDSYEIERRAVGERVRAHALAQLALMHPLDRVEPLRLLFGEILELPEANRHVLQAATLTRYDLPHPGEQAHPLLGERIPNLPPVVRVLTEGRAALVDNTPGAAVADTAAAWKDRVGVVRDEEAAGIGAAVVLVRPDGHVAFADAGGEDLDGLRWALLTWFGDPVG</sequence>
<dbReference type="PANTHER" id="PTHR43004">
    <property type="entry name" value="TRK SYSTEM POTASSIUM UPTAKE PROTEIN"/>
    <property type="match status" value="1"/>
</dbReference>
<comment type="caution">
    <text evidence="5">The sequence shown here is derived from an EMBL/GenBank/DDBJ whole genome shotgun (WGS) entry which is preliminary data.</text>
</comment>
<dbReference type="Pfam" id="PF21274">
    <property type="entry name" value="Rng_hyd_C"/>
    <property type="match status" value="1"/>
</dbReference>
<evidence type="ECO:0000259" key="4">
    <source>
        <dbReference type="Pfam" id="PF01494"/>
    </source>
</evidence>
<reference evidence="5 6" key="1">
    <citation type="submission" date="2018-03" db="EMBL/GenBank/DDBJ databases">
        <title>Genomic Encyclopedia of Archaeal and Bacterial Type Strains, Phase II (KMG-II): from individual species to whole genera.</title>
        <authorList>
            <person name="Goeker M."/>
        </authorList>
    </citation>
    <scope>NUCLEOTIDE SEQUENCE [LARGE SCALE GENOMIC DNA]</scope>
    <source>
        <strain evidence="5 6">DSM 44720</strain>
    </source>
</reference>
<dbReference type="SUPFAM" id="SSF51905">
    <property type="entry name" value="FAD/NAD(P)-binding domain"/>
    <property type="match status" value="1"/>
</dbReference>
<dbReference type="OrthoDB" id="4141215at2"/>
<dbReference type="InterPro" id="IPR036188">
    <property type="entry name" value="FAD/NAD-bd_sf"/>
</dbReference>
<evidence type="ECO:0000313" key="5">
    <source>
        <dbReference type="EMBL" id="PRY34886.1"/>
    </source>
</evidence>
<dbReference type="RefSeq" id="WP_106194456.1">
    <property type="nucleotide sequence ID" value="NZ_PVTF01000015.1"/>
</dbReference>
<dbReference type="InterPro" id="IPR002938">
    <property type="entry name" value="FAD-bd"/>
</dbReference>
<dbReference type="Gene3D" id="3.30.70.2450">
    <property type="match status" value="1"/>
</dbReference>
<keyword evidence="6" id="KW-1185">Reference proteome</keyword>
<keyword evidence="3" id="KW-0274">FAD</keyword>
<dbReference type="Gene3D" id="3.40.30.120">
    <property type="match status" value="1"/>
</dbReference>
<dbReference type="GO" id="GO:0016709">
    <property type="term" value="F:oxidoreductase activity, acting on paired donors, with incorporation or reduction of molecular oxygen, NAD(P)H as one donor, and incorporation of one atom of oxygen"/>
    <property type="evidence" value="ECO:0007669"/>
    <property type="project" value="UniProtKB-ARBA"/>
</dbReference>
<evidence type="ECO:0000256" key="2">
    <source>
        <dbReference type="ARBA" id="ARBA00022630"/>
    </source>
</evidence>